<gene>
    <name evidence="1" type="ORF">F3Y22_tig00010659pilonHSYRG00005</name>
</gene>
<dbReference type="Pfam" id="PF05705">
    <property type="entry name" value="DUF829"/>
    <property type="match status" value="1"/>
</dbReference>
<dbReference type="AlphaFoldDB" id="A0A6A3C8R0"/>
<sequence length="365" mass="41108">MAAASSNALCFPSIVTKTASTPLFLNIVTRTHFCQLPQKFQNDSFFRVSVKPIQSSSLNAFRQSNANDNVVAWNKEPEIVINGDEKAEAFGCRDRVVKVVVLGWLGAETEHLKKYVEWHNSRGFHGVTFVVDVKEFLWFGAGARVEQRISKLGNELAEWVTEKEEDGRERCFIFHAFSNTGWFVYGSLLDSFQRREGLKEKIKGVIVDSGAADPLNPKVFALGFAAAILKRRSSLVNGLENAATDIKLQKAGPGLIEAVLLFVLEKLFAFVLNMPDANRSLRKMVNATMEHTPPCPQLYFYSASDKVVSYESIELHIEEMRNRGIKVFAFDFGASPHVGHYRTFPDIYSSQLHIFLKECFVAKQR</sequence>
<reference evidence="1" key="1">
    <citation type="submission" date="2019-09" db="EMBL/GenBank/DDBJ databases">
        <title>Draft genome information of white flower Hibiscus syriacus.</title>
        <authorList>
            <person name="Kim Y.-M."/>
        </authorList>
    </citation>
    <scope>NUCLEOTIDE SEQUENCE [LARGE SCALE GENOMIC DNA]</scope>
    <source>
        <strain evidence="1">YM2019G1</strain>
    </source>
</reference>
<protein>
    <submittedName>
        <fullName evidence="1">4-phosphopantetheine adenylyltransferase isoform 1</fullName>
    </submittedName>
</protein>
<keyword evidence="2" id="KW-1185">Reference proteome</keyword>
<dbReference type="PANTHER" id="PTHR12265">
    <property type="entry name" value="TRANSMEMBRANE PROTEIN 53"/>
    <property type="match status" value="1"/>
</dbReference>
<keyword evidence="1" id="KW-0808">Transferase</keyword>
<evidence type="ECO:0000313" key="2">
    <source>
        <dbReference type="Proteomes" id="UP000436088"/>
    </source>
</evidence>
<dbReference type="GO" id="GO:0016779">
    <property type="term" value="F:nucleotidyltransferase activity"/>
    <property type="evidence" value="ECO:0007669"/>
    <property type="project" value="UniProtKB-KW"/>
</dbReference>
<keyword evidence="1" id="KW-0548">Nucleotidyltransferase</keyword>
<dbReference type="PANTHER" id="PTHR12265:SF11">
    <property type="entry name" value="ALPHA_BETA-HYDROLASES SUPERFAMILY PROTEIN"/>
    <property type="match status" value="1"/>
</dbReference>
<dbReference type="Proteomes" id="UP000436088">
    <property type="component" value="Unassembled WGS sequence"/>
</dbReference>
<organism evidence="1 2">
    <name type="scientific">Hibiscus syriacus</name>
    <name type="common">Rose of Sharon</name>
    <dbReference type="NCBI Taxonomy" id="106335"/>
    <lineage>
        <taxon>Eukaryota</taxon>
        <taxon>Viridiplantae</taxon>
        <taxon>Streptophyta</taxon>
        <taxon>Embryophyta</taxon>
        <taxon>Tracheophyta</taxon>
        <taxon>Spermatophyta</taxon>
        <taxon>Magnoliopsida</taxon>
        <taxon>eudicotyledons</taxon>
        <taxon>Gunneridae</taxon>
        <taxon>Pentapetalae</taxon>
        <taxon>rosids</taxon>
        <taxon>malvids</taxon>
        <taxon>Malvales</taxon>
        <taxon>Malvaceae</taxon>
        <taxon>Malvoideae</taxon>
        <taxon>Hibiscus</taxon>
    </lineage>
</organism>
<accession>A0A6A3C8R0</accession>
<dbReference type="InterPro" id="IPR008547">
    <property type="entry name" value="DUF829_TMEM53"/>
</dbReference>
<dbReference type="SUPFAM" id="SSF53474">
    <property type="entry name" value="alpha/beta-Hydrolases"/>
    <property type="match status" value="1"/>
</dbReference>
<comment type="caution">
    <text evidence="1">The sequence shown here is derived from an EMBL/GenBank/DDBJ whole genome shotgun (WGS) entry which is preliminary data.</text>
</comment>
<name>A0A6A3C8R0_HIBSY</name>
<evidence type="ECO:0000313" key="1">
    <source>
        <dbReference type="EMBL" id="KAE8724201.1"/>
    </source>
</evidence>
<proteinExistence type="predicted"/>
<dbReference type="InterPro" id="IPR029058">
    <property type="entry name" value="AB_hydrolase_fold"/>
</dbReference>
<dbReference type="EMBL" id="VEPZ02000477">
    <property type="protein sequence ID" value="KAE8724201.1"/>
    <property type="molecule type" value="Genomic_DNA"/>
</dbReference>